<dbReference type="Proteomes" id="UP000679575">
    <property type="component" value="Chromosome"/>
</dbReference>
<keyword evidence="1" id="KW-0732">Signal</keyword>
<sequence>MRVLLMLLCLLSVTAQATVYKWIDKDGNIHFSDQPHANAQQVKLPDNTGNQVTMTPVNAISNEEPTTAAEQKALYQVSIVSPHHEATIRDNAGDFTVTGNVQPELASGHYLQLFIDGVATSDAQASPVFQLKNIDRGEHKLQLKVEQQNGKVLASSSEITIFLHQAGLIKPAIPAPSAKRVNG</sequence>
<evidence type="ECO:0000313" key="4">
    <source>
        <dbReference type="Proteomes" id="UP000679575"/>
    </source>
</evidence>
<dbReference type="Pfam" id="PF13511">
    <property type="entry name" value="DUF4124"/>
    <property type="match status" value="1"/>
</dbReference>
<dbReference type="RefSeq" id="WP_212594766.1">
    <property type="nucleotide sequence ID" value="NZ_CP073587.1"/>
</dbReference>
<reference evidence="3 4" key="1">
    <citation type="submission" date="2021-04" db="EMBL/GenBank/DDBJ databases">
        <title>Novel species identification of genus Shewanella.</title>
        <authorList>
            <person name="Liu G."/>
        </authorList>
    </citation>
    <scope>NUCLEOTIDE SEQUENCE [LARGE SCALE GENOMIC DNA]</scope>
    <source>
        <strain evidence="3 4">FJAT-54481</strain>
    </source>
</reference>
<organism evidence="3 4">
    <name type="scientific">Shewanella yunxiaonensis</name>
    <dbReference type="NCBI Taxonomy" id="2829809"/>
    <lineage>
        <taxon>Bacteria</taxon>
        <taxon>Pseudomonadati</taxon>
        <taxon>Pseudomonadota</taxon>
        <taxon>Gammaproteobacteria</taxon>
        <taxon>Alteromonadales</taxon>
        <taxon>Shewanellaceae</taxon>
        <taxon>Shewanella</taxon>
    </lineage>
</organism>
<feature type="chain" id="PRO_5046286952" evidence="1">
    <location>
        <begin position="18"/>
        <end position="183"/>
    </location>
</feature>
<name>A0ABX7YSI2_9GAMM</name>
<feature type="signal peptide" evidence="1">
    <location>
        <begin position="1"/>
        <end position="17"/>
    </location>
</feature>
<dbReference type="EMBL" id="CP073587">
    <property type="protein sequence ID" value="QUN05739.1"/>
    <property type="molecule type" value="Genomic_DNA"/>
</dbReference>
<keyword evidence="4" id="KW-1185">Reference proteome</keyword>
<evidence type="ECO:0000313" key="3">
    <source>
        <dbReference type="EMBL" id="QUN05739.1"/>
    </source>
</evidence>
<protein>
    <submittedName>
        <fullName evidence="3">DUF4124 domain-containing protein</fullName>
    </submittedName>
</protein>
<evidence type="ECO:0000259" key="2">
    <source>
        <dbReference type="Pfam" id="PF13511"/>
    </source>
</evidence>
<gene>
    <name evidence="3" type="ORF">KDN34_16415</name>
</gene>
<dbReference type="InterPro" id="IPR025392">
    <property type="entry name" value="DUF4124"/>
</dbReference>
<feature type="domain" description="DUF4124" evidence="2">
    <location>
        <begin position="6"/>
        <end position="43"/>
    </location>
</feature>
<evidence type="ECO:0000256" key="1">
    <source>
        <dbReference type="SAM" id="SignalP"/>
    </source>
</evidence>
<proteinExistence type="predicted"/>
<accession>A0ABX7YSI2</accession>